<dbReference type="InterPro" id="IPR043504">
    <property type="entry name" value="Peptidase_S1_PA_chymotrypsin"/>
</dbReference>
<dbReference type="SUPFAM" id="SSF50156">
    <property type="entry name" value="PDZ domain-like"/>
    <property type="match status" value="2"/>
</dbReference>
<evidence type="ECO:0000259" key="6">
    <source>
        <dbReference type="PROSITE" id="PS50106"/>
    </source>
</evidence>
<evidence type="ECO:0000256" key="4">
    <source>
        <dbReference type="SAM" id="MobiDB-lite"/>
    </source>
</evidence>
<name>A0A975G679_9BACT</name>
<dbReference type="Gene3D" id="2.30.42.10">
    <property type="match status" value="2"/>
</dbReference>
<dbReference type="InterPro" id="IPR036034">
    <property type="entry name" value="PDZ_sf"/>
</dbReference>
<dbReference type="InterPro" id="IPR001478">
    <property type="entry name" value="PDZ"/>
</dbReference>
<dbReference type="RefSeq" id="WP_211629641.1">
    <property type="nucleotide sequence ID" value="NZ_CP073100.1"/>
</dbReference>
<feature type="chain" id="PRO_5037377168" evidence="5">
    <location>
        <begin position="25"/>
        <end position="732"/>
    </location>
</feature>
<feature type="domain" description="PDZ" evidence="6">
    <location>
        <begin position="489"/>
        <end position="570"/>
    </location>
</feature>
<proteinExistence type="inferred from homology"/>
<gene>
    <name evidence="7" type="ORF">KBB96_11775</name>
</gene>
<keyword evidence="5" id="KW-0732">Signal</keyword>
<dbReference type="Pfam" id="PF13180">
    <property type="entry name" value="PDZ_2"/>
    <property type="match status" value="2"/>
</dbReference>
<evidence type="ECO:0000256" key="3">
    <source>
        <dbReference type="ARBA" id="ARBA00022801"/>
    </source>
</evidence>
<feature type="domain" description="PDZ" evidence="6">
    <location>
        <begin position="230"/>
        <end position="315"/>
    </location>
</feature>
<dbReference type="EMBL" id="CP073100">
    <property type="protein sequence ID" value="QUE49552.1"/>
    <property type="molecule type" value="Genomic_DNA"/>
</dbReference>
<accession>A0A975G679</accession>
<reference evidence="7" key="1">
    <citation type="submission" date="2021-04" db="EMBL/GenBank/DDBJ databases">
        <title>Luteolibacter sp. 32A isolated from the skin of an Anderson's salamander (Ambystoma andersonii).</title>
        <authorList>
            <person name="Spergser J."/>
            <person name="Busse H.-J."/>
        </authorList>
    </citation>
    <scope>NUCLEOTIDE SEQUENCE</scope>
    <source>
        <strain evidence="7">32A</strain>
    </source>
</reference>
<evidence type="ECO:0000256" key="5">
    <source>
        <dbReference type="SAM" id="SignalP"/>
    </source>
</evidence>
<protein>
    <submittedName>
        <fullName evidence="7">PDZ domain-containing protein</fullName>
    </submittedName>
</protein>
<dbReference type="SMART" id="SM00228">
    <property type="entry name" value="PDZ"/>
    <property type="match status" value="2"/>
</dbReference>
<dbReference type="Proteomes" id="UP000676169">
    <property type="component" value="Chromosome"/>
</dbReference>
<dbReference type="PROSITE" id="PS50106">
    <property type="entry name" value="PDZ"/>
    <property type="match status" value="2"/>
</dbReference>
<evidence type="ECO:0000256" key="2">
    <source>
        <dbReference type="ARBA" id="ARBA00022670"/>
    </source>
</evidence>
<sequence>MMKTRAFFAAVAAGLLAWSPAALRAAEPVKTVADLKHIEKEVADVASKVMPATVALVSEQTGSSGSGVITSADGLILTAAHVVQGVDDMLVVFPNGRQINGRVLGANYSKDIAMVKIDGKGPWPFVERGNSKTLMAGDWLVAMGHSAGFDPNRTPPVRFGRVVSKGPGNFFTSDCTLIGGDSGGPIFDLQGRIVGINSSIGESRRNNNHAGVDGFREDWDRLMAGDNWGELSMNPFANPEAPVLGIGMGRDSSKGLGVPVEKVTPRSPAAAAGVRVGDLLVGIDSGKVGSGRDLQLALAKKQPGDKIRLALMRDQTKLDLEVTLVKRDALYDPRSLRGIGIDPELFEKKEVPLLSAEENEAIASQYADLCAVGESVAARVSASTVQVYAGKNQVAYGTVVGNGTQVLTKWSEIARKGAAIQVLDSKGTTHSAKITGVHEDEDIAVLSIDGPVLTPVKWSDRGSPALGSFVVASRRDAKLGGLGVVAVLSRSLRESDQAFLGVNGDMTYSGPGVKVGSVEEKTGAETAGIKEGDVILKIGDRAISGLMELRNSLLGKNPGDKVAMKISRGGKTIDVEVLLGNRPRLPQFTNLRLRQMEQMGGAISRVRDMFPAVVQSDLQLKPQQCGGPVVDLDGNVIGISIAQADRTRSFFIPADEVVAMLKKPTVDSAVARVGNPPAELPNQMARRGDDQAPRMQRAPDRESIGRARRNVRDMERLIERLHEEMDAVEPAR</sequence>
<comment type="similarity">
    <text evidence="1">Belongs to the peptidase S1C family.</text>
</comment>
<dbReference type="InterPro" id="IPR009003">
    <property type="entry name" value="Peptidase_S1_PA"/>
</dbReference>
<dbReference type="InterPro" id="IPR001940">
    <property type="entry name" value="Peptidase_S1C"/>
</dbReference>
<organism evidence="7 8">
    <name type="scientific">Luteolibacter ambystomatis</name>
    <dbReference type="NCBI Taxonomy" id="2824561"/>
    <lineage>
        <taxon>Bacteria</taxon>
        <taxon>Pseudomonadati</taxon>
        <taxon>Verrucomicrobiota</taxon>
        <taxon>Verrucomicrobiia</taxon>
        <taxon>Verrucomicrobiales</taxon>
        <taxon>Verrucomicrobiaceae</taxon>
        <taxon>Luteolibacter</taxon>
    </lineage>
</organism>
<dbReference type="SUPFAM" id="SSF50494">
    <property type="entry name" value="Trypsin-like serine proteases"/>
    <property type="match status" value="2"/>
</dbReference>
<keyword evidence="2" id="KW-0645">Protease</keyword>
<dbReference type="KEGG" id="lamb:KBB96_11775"/>
<feature type="compositionally biased region" description="Basic and acidic residues" evidence="4">
    <location>
        <begin position="686"/>
        <end position="709"/>
    </location>
</feature>
<feature type="signal peptide" evidence="5">
    <location>
        <begin position="1"/>
        <end position="24"/>
    </location>
</feature>
<dbReference type="PANTHER" id="PTHR22939">
    <property type="entry name" value="SERINE PROTEASE FAMILY S1C HTRA-RELATED"/>
    <property type="match status" value="1"/>
</dbReference>
<evidence type="ECO:0000256" key="1">
    <source>
        <dbReference type="ARBA" id="ARBA00010541"/>
    </source>
</evidence>
<dbReference type="Gene3D" id="2.40.10.120">
    <property type="match status" value="2"/>
</dbReference>
<dbReference type="PANTHER" id="PTHR22939:SF129">
    <property type="entry name" value="SERINE PROTEASE HTRA2, MITOCHONDRIAL"/>
    <property type="match status" value="1"/>
</dbReference>
<dbReference type="PRINTS" id="PR00834">
    <property type="entry name" value="PROTEASES2C"/>
</dbReference>
<feature type="region of interest" description="Disordered" evidence="4">
    <location>
        <begin position="672"/>
        <end position="709"/>
    </location>
</feature>
<keyword evidence="8" id="KW-1185">Reference proteome</keyword>
<dbReference type="Pfam" id="PF13365">
    <property type="entry name" value="Trypsin_2"/>
    <property type="match status" value="1"/>
</dbReference>
<evidence type="ECO:0000313" key="7">
    <source>
        <dbReference type="EMBL" id="QUE49552.1"/>
    </source>
</evidence>
<evidence type="ECO:0000313" key="8">
    <source>
        <dbReference type="Proteomes" id="UP000676169"/>
    </source>
</evidence>
<dbReference type="GO" id="GO:0004252">
    <property type="term" value="F:serine-type endopeptidase activity"/>
    <property type="evidence" value="ECO:0007669"/>
    <property type="project" value="InterPro"/>
</dbReference>
<dbReference type="GO" id="GO:0006508">
    <property type="term" value="P:proteolysis"/>
    <property type="evidence" value="ECO:0007669"/>
    <property type="project" value="UniProtKB-KW"/>
</dbReference>
<dbReference type="Gene3D" id="2.40.10.10">
    <property type="entry name" value="Trypsin-like serine proteases"/>
    <property type="match status" value="1"/>
</dbReference>
<dbReference type="AlphaFoldDB" id="A0A975G679"/>
<keyword evidence="3" id="KW-0378">Hydrolase</keyword>